<feature type="transmembrane region" description="Helical" evidence="6">
    <location>
        <begin position="444"/>
        <end position="463"/>
    </location>
</feature>
<keyword evidence="3 6" id="KW-1133">Transmembrane helix</keyword>
<evidence type="ECO:0000256" key="2">
    <source>
        <dbReference type="ARBA" id="ARBA00022692"/>
    </source>
</evidence>
<dbReference type="OrthoDB" id="10021397at2759"/>
<dbReference type="Proteomes" id="UP000076738">
    <property type="component" value="Unassembled WGS sequence"/>
</dbReference>
<feature type="transmembrane region" description="Helical" evidence="6">
    <location>
        <begin position="269"/>
        <end position="287"/>
    </location>
</feature>
<evidence type="ECO:0000313" key="9">
    <source>
        <dbReference type="Proteomes" id="UP000076738"/>
    </source>
</evidence>
<name>A0A167N7A2_CALVF</name>
<feature type="transmembrane region" description="Helical" evidence="6">
    <location>
        <begin position="538"/>
        <end position="555"/>
    </location>
</feature>
<dbReference type="GO" id="GO:0022857">
    <property type="term" value="F:transmembrane transporter activity"/>
    <property type="evidence" value="ECO:0007669"/>
    <property type="project" value="InterPro"/>
</dbReference>
<dbReference type="PRINTS" id="PR01036">
    <property type="entry name" value="TCRTETB"/>
</dbReference>
<feature type="transmembrane region" description="Helical" evidence="6">
    <location>
        <begin position="236"/>
        <end position="257"/>
    </location>
</feature>
<dbReference type="CDD" id="cd17502">
    <property type="entry name" value="MFS_Azr1_MDR_like"/>
    <property type="match status" value="1"/>
</dbReference>
<dbReference type="PANTHER" id="PTHR23501:SF189">
    <property type="entry name" value="DRUG TRANSPORTER, PUTATIVE (AFU_ORTHOLOGUE AFUA_4G03920)-RELATED"/>
    <property type="match status" value="1"/>
</dbReference>
<evidence type="ECO:0000256" key="5">
    <source>
        <dbReference type="SAM" id="MobiDB-lite"/>
    </source>
</evidence>
<feature type="transmembrane region" description="Helical" evidence="6">
    <location>
        <begin position="180"/>
        <end position="198"/>
    </location>
</feature>
<comment type="subcellular location">
    <subcellularLocation>
        <location evidence="1">Membrane</location>
        <topology evidence="1">Multi-pass membrane protein</topology>
    </subcellularLocation>
</comment>
<gene>
    <name evidence="8" type="ORF">CALVIDRAFT_513733</name>
</gene>
<accession>A0A167N7A2</accession>
<dbReference type="GO" id="GO:0005886">
    <property type="term" value="C:plasma membrane"/>
    <property type="evidence" value="ECO:0007669"/>
    <property type="project" value="TreeGrafter"/>
</dbReference>
<dbReference type="PROSITE" id="PS50850">
    <property type="entry name" value="MFS"/>
    <property type="match status" value="1"/>
</dbReference>
<evidence type="ECO:0000256" key="1">
    <source>
        <dbReference type="ARBA" id="ARBA00004141"/>
    </source>
</evidence>
<feature type="transmembrane region" description="Helical" evidence="6">
    <location>
        <begin position="299"/>
        <end position="318"/>
    </location>
</feature>
<protein>
    <submittedName>
        <fullName evidence="8">MFS general substrate transporter</fullName>
    </submittedName>
</protein>
<feature type="transmembrane region" description="Helical" evidence="6">
    <location>
        <begin position="495"/>
        <end position="517"/>
    </location>
</feature>
<evidence type="ECO:0000256" key="4">
    <source>
        <dbReference type="ARBA" id="ARBA00023136"/>
    </source>
</evidence>
<feature type="transmembrane region" description="Helical" evidence="6">
    <location>
        <begin position="604"/>
        <end position="623"/>
    </location>
</feature>
<evidence type="ECO:0000259" key="7">
    <source>
        <dbReference type="PROSITE" id="PS50850"/>
    </source>
</evidence>
<feature type="transmembrane region" description="Helical" evidence="6">
    <location>
        <begin position="368"/>
        <end position="389"/>
    </location>
</feature>
<organism evidence="8 9">
    <name type="scientific">Calocera viscosa (strain TUFC12733)</name>
    <dbReference type="NCBI Taxonomy" id="1330018"/>
    <lineage>
        <taxon>Eukaryota</taxon>
        <taxon>Fungi</taxon>
        <taxon>Dikarya</taxon>
        <taxon>Basidiomycota</taxon>
        <taxon>Agaricomycotina</taxon>
        <taxon>Dacrymycetes</taxon>
        <taxon>Dacrymycetales</taxon>
        <taxon>Dacrymycetaceae</taxon>
        <taxon>Calocera</taxon>
    </lineage>
</organism>
<feature type="transmembrane region" description="Helical" evidence="6">
    <location>
        <begin position="401"/>
        <end position="424"/>
    </location>
</feature>
<feature type="compositionally biased region" description="Basic and acidic residues" evidence="5">
    <location>
        <begin position="654"/>
        <end position="668"/>
    </location>
</feature>
<dbReference type="Gene3D" id="1.20.1720.10">
    <property type="entry name" value="Multidrug resistance protein D"/>
    <property type="match status" value="1"/>
</dbReference>
<evidence type="ECO:0000256" key="6">
    <source>
        <dbReference type="SAM" id="Phobius"/>
    </source>
</evidence>
<reference evidence="8 9" key="1">
    <citation type="journal article" date="2016" name="Mol. Biol. Evol.">
        <title>Comparative Genomics of Early-Diverging Mushroom-Forming Fungi Provides Insights into the Origins of Lignocellulose Decay Capabilities.</title>
        <authorList>
            <person name="Nagy L.G."/>
            <person name="Riley R."/>
            <person name="Tritt A."/>
            <person name="Adam C."/>
            <person name="Daum C."/>
            <person name="Floudas D."/>
            <person name="Sun H."/>
            <person name="Yadav J.S."/>
            <person name="Pangilinan J."/>
            <person name="Larsson K.H."/>
            <person name="Matsuura K."/>
            <person name="Barry K."/>
            <person name="Labutti K."/>
            <person name="Kuo R."/>
            <person name="Ohm R.A."/>
            <person name="Bhattacharya S.S."/>
            <person name="Shirouzu T."/>
            <person name="Yoshinaga Y."/>
            <person name="Martin F.M."/>
            <person name="Grigoriev I.V."/>
            <person name="Hibbett D.S."/>
        </authorList>
    </citation>
    <scope>NUCLEOTIDE SEQUENCE [LARGE SCALE GENOMIC DNA]</scope>
    <source>
        <strain evidence="8 9">TUFC12733</strain>
    </source>
</reference>
<dbReference type="InterPro" id="IPR011701">
    <property type="entry name" value="MFS"/>
</dbReference>
<dbReference type="EMBL" id="KV417280">
    <property type="protein sequence ID" value="KZO97419.1"/>
    <property type="molecule type" value="Genomic_DNA"/>
</dbReference>
<feature type="transmembrane region" description="Helical" evidence="6">
    <location>
        <begin position="339"/>
        <end position="362"/>
    </location>
</feature>
<dbReference type="PANTHER" id="PTHR23501">
    <property type="entry name" value="MAJOR FACILITATOR SUPERFAMILY"/>
    <property type="match status" value="1"/>
</dbReference>
<dbReference type="SUPFAM" id="SSF103473">
    <property type="entry name" value="MFS general substrate transporter"/>
    <property type="match status" value="1"/>
</dbReference>
<evidence type="ECO:0000313" key="8">
    <source>
        <dbReference type="EMBL" id="KZO97419.1"/>
    </source>
</evidence>
<proteinExistence type="predicted"/>
<keyword evidence="4 6" id="KW-0472">Membrane</keyword>
<dbReference type="Pfam" id="PF07690">
    <property type="entry name" value="MFS_1"/>
    <property type="match status" value="1"/>
</dbReference>
<sequence>MDKMPLHIAINTGASTPGSFELSSPISPQISPTLHDVEIHGPEPFDVRAPAAQVDIESGVPAGTDIGPEHAATAVPQLATAGDKLGEKLGTHGLQPLRERAGSLKLVKSPLDSPITPADQATPDKEHTVVLQDQSNFLPTKQVVIVFLGLGIALMCSFLEQTMMATSLPIISASLNSGPAQSWIITAYLLVSTAVTPLSSRFSDIFGRKVVLLFCLGEFWLFSLACALAQTTTQMIVFRALAGLGGGCLINLALIVISDVCSLRDRGKYQGIFEIIAAMSSGVGPIIGGELAGINWRWIFWLCVIMAAFATVVVWKVLPLKHVTGHVKEKISQIDGVGCILILAGCVMLLLGLNWGGVVYAWASAPVIVTMVLGVLLMVGFMTFEAFVPRIPIVPVSIFKYRTVVGVILQTTCMGGLQYCLLFYIPQWYQVVYGLSPLRSGLMLLPYICVIAPTVLLCAQIIAKYGIYRPQIWIGVCMQCVAMGLFTTIDTTTPISRVLGFQALSGIAAGCIFQTTLSALQGAVPRHEVSVATGFRNFVRLLAGTVFLAIGSAIINQSVNGLGLSATIVTQILNDPPSIHTLPDLDDATRARIIEAYHGGFRTVFYLLLGDSIAMALICFTLIQHHNLRRDDDAQLKAAGHKFMEDRKKKKQAKKDDHEHTDVEAGTP</sequence>
<dbReference type="InterPro" id="IPR036259">
    <property type="entry name" value="MFS_trans_sf"/>
</dbReference>
<feature type="transmembrane region" description="Helical" evidence="6">
    <location>
        <begin position="143"/>
        <end position="160"/>
    </location>
</feature>
<feature type="region of interest" description="Disordered" evidence="5">
    <location>
        <begin position="640"/>
        <end position="668"/>
    </location>
</feature>
<dbReference type="Gene3D" id="1.20.1250.20">
    <property type="entry name" value="MFS general substrate transporter like domains"/>
    <property type="match status" value="1"/>
</dbReference>
<feature type="domain" description="Major facilitator superfamily (MFS) profile" evidence="7">
    <location>
        <begin position="146"/>
        <end position="627"/>
    </location>
</feature>
<dbReference type="AlphaFoldDB" id="A0A167N7A2"/>
<feature type="transmembrane region" description="Helical" evidence="6">
    <location>
        <begin position="210"/>
        <end position="230"/>
    </location>
</feature>
<keyword evidence="9" id="KW-1185">Reference proteome</keyword>
<feature type="transmembrane region" description="Helical" evidence="6">
    <location>
        <begin position="472"/>
        <end position="489"/>
    </location>
</feature>
<keyword evidence="2 6" id="KW-0812">Transmembrane</keyword>
<evidence type="ECO:0000256" key="3">
    <source>
        <dbReference type="ARBA" id="ARBA00022989"/>
    </source>
</evidence>
<dbReference type="InterPro" id="IPR020846">
    <property type="entry name" value="MFS_dom"/>
</dbReference>